<sequence length="1020" mass="110458">MSSRDVRDILELGAAPSPSTSLRPAPSSRPSGPPGPPAKRIGGIARELFALIGDNAPPLALATPTKPKFKERIKRDKPTVHWQLVSFTNPSRGAGQPAVEGAEAAHEARKKLVLKHWVKDLPTSYAEGTPDHKFAKFNTSSQPFSYTAEEYDRWLKVDGWSKEETDHLFQLARAYDLRFIVMTDRWSLSPERGVDALKDRYYWCCRTLAQNRPGPTPADAAEKEKLDRARQETIANFNFDMNRELERKAYLRSLLDRTPAQIAEEDFLYLESRRIEQNYNRIASERADLLHLLGGREGVGVASSGVQLGVGGGAKGAVGSSKDMQNRRKSGPGWDYVGSPNALPEGWAGEGSKRKATAAEDAALGVERHPAPTVAAPKASMWPSIAVRSSRLAPVKSGIAQKVSAALAETGISTQLIMPTKTNLAKLEELQGALAQMIEVKKALDRIQGEIRLVRKKRAALRGEEDPVIKGEDDDDKAGVNRNKRSASVASSTATSGFSAAIIIDPQGPPTAPLVEHRPLALGPTETATWIEATPGVQVRVFFTREHQFKPVVGLEAYAAYVLVDEGTPWVKIYAIGEGVQLPPNHTQPWPWFLDADLGGAAADLQETLGKKVSLKIYRCELLPGVELGYGQLYSKDVAKIDREHPVCIMNWHYASRQQLDMLGLLNGPSQADSFVPPSPLTSSIAFLRHASRILLDLAPPEQRVAFIERLSTSSEVLQLLPDNAQRELTAFRTGEVAPAHGAIGADSPQLYLASRPLDPFAQSHNVETGALDARFSASLAPGTSWIFAWGDHRPVKTPALATVVVQEGQEQPACWHVGADDVPNVRGVLKTGTSPLRVTLVLRDKSAPFFDSGSSDAVLAVFNASVLADSTPSAYSPSPSAVPMQTSPSFTSLPSSPAASNSTGVLLSPFTQTSNRTIYSESPRQPHETPASAFNASQGQFQALRESIAELEALLTPASQVVRLSRRLQSDVLSPAERVHLALERQRVIQALKDEAGDMVGDELQGLLAALIGFEKGGA</sequence>
<dbReference type="InterPro" id="IPR032563">
    <property type="entry name" value="DAMP1_SANT-like"/>
</dbReference>
<evidence type="ECO:0000256" key="6">
    <source>
        <dbReference type="ARBA" id="ARBA00023163"/>
    </source>
</evidence>
<evidence type="ECO:0000256" key="5">
    <source>
        <dbReference type="ARBA" id="ARBA00023015"/>
    </source>
</evidence>
<keyword evidence="6" id="KW-0804">Transcription</keyword>
<dbReference type="GO" id="GO:0006281">
    <property type="term" value="P:DNA repair"/>
    <property type="evidence" value="ECO:0007669"/>
    <property type="project" value="InterPro"/>
</dbReference>
<feature type="compositionally biased region" description="Low complexity" evidence="8">
    <location>
        <begin position="14"/>
        <end position="30"/>
    </location>
</feature>
<protein>
    <recommendedName>
        <fullName evidence="3">SWR1-complex protein 4</fullName>
    </recommendedName>
</protein>
<dbReference type="GO" id="GO:0000812">
    <property type="term" value="C:Swr1 complex"/>
    <property type="evidence" value="ECO:0007669"/>
    <property type="project" value="TreeGrafter"/>
</dbReference>
<evidence type="ECO:0000256" key="2">
    <source>
        <dbReference type="ARBA" id="ARBA00006918"/>
    </source>
</evidence>
<evidence type="ECO:0000256" key="8">
    <source>
        <dbReference type="SAM" id="MobiDB-lite"/>
    </source>
</evidence>
<organism evidence="10 11">
    <name type="scientific">Rhodotorula paludigena</name>
    <dbReference type="NCBI Taxonomy" id="86838"/>
    <lineage>
        <taxon>Eukaryota</taxon>
        <taxon>Fungi</taxon>
        <taxon>Dikarya</taxon>
        <taxon>Basidiomycota</taxon>
        <taxon>Pucciniomycotina</taxon>
        <taxon>Microbotryomycetes</taxon>
        <taxon>Sporidiobolales</taxon>
        <taxon>Sporidiobolaceae</taxon>
        <taxon>Rhodotorula</taxon>
    </lineage>
</organism>
<name>A0AAV5GN59_9BASI</name>
<dbReference type="InterPro" id="IPR027109">
    <property type="entry name" value="Swc4/Dmap1"/>
</dbReference>
<evidence type="ECO:0000313" key="10">
    <source>
        <dbReference type="EMBL" id="GJN91623.1"/>
    </source>
</evidence>
<evidence type="ECO:0000256" key="4">
    <source>
        <dbReference type="ARBA" id="ARBA00022853"/>
    </source>
</evidence>
<dbReference type="Proteomes" id="UP001342314">
    <property type="component" value="Unassembled WGS sequence"/>
</dbReference>
<proteinExistence type="inferred from homology"/>
<evidence type="ECO:0000259" key="9">
    <source>
        <dbReference type="Pfam" id="PF16282"/>
    </source>
</evidence>
<dbReference type="PANTHER" id="PTHR12855:SF10">
    <property type="entry name" value="DNA METHYLTRANSFERASE 1-ASSOCIATED PROTEIN 1"/>
    <property type="match status" value="1"/>
</dbReference>
<comment type="similarity">
    <text evidence="2">Belongs to the SWC4 family.</text>
</comment>
<comment type="caution">
    <text evidence="10">The sequence shown here is derived from an EMBL/GenBank/DDBJ whole genome shotgun (WGS) entry which is preliminary data.</text>
</comment>
<dbReference type="GO" id="GO:0000122">
    <property type="term" value="P:negative regulation of transcription by RNA polymerase II"/>
    <property type="evidence" value="ECO:0007669"/>
    <property type="project" value="TreeGrafter"/>
</dbReference>
<keyword evidence="5" id="KW-0805">Transcription regulation</keyword>
<comment type="subcellular location">
    <subcellularLocation>
        <location evidence="1">Nucleus</location>
    </subcellularLocation>
</comment>
<feature type="domain" description="DAMP1 SANT/Myb-like" evidence="9">
    <location>
        <begin position="133"/>
        <end position="208"/>
    </location>
</feature>
<feature type="compositionally biased region" description="Basic and acidic residues" evidence="8">
    <location>
        <begin position="1"/>
        <end position="10"/>
    </location>
</feature>
<evidence type="ECO:0000256" key="1">
    <source>
        <dbReference type="ARBA" id="ARBA00004123"/>
    </source>
</evidence>
<keyword evidence="11" id="KW-1185">Reference proteome</keyword>
<feature type="region of interest" description="Disordered" evidence="8">
    <location>
        <begin position="1"/>
        <end position="43"/>
    </location>
</feature>
<feature type="region of interest" description="Disordered" evidence="8">
    <location>
        <begin position="312"/>
        <end position="360"/>
    </location>
</feature>
<keyword evidence="4" id="KW-0156">Chromatin regulator</keyword>
<dbReference type="PANTHER" id="PTHR12855">
    <property type="entry name" value="DNA METHYLTRANSFERASE 1-ASSOCIATED PROTEIN 1 FAMILY MEMBER"/>
    <property type="match status" value="1"/>
</dbReference>
<dbReference type="GO" id="GO:0006338">
    <property type="term" value="P:chromatin remodeling"/>
    <property type="evidence" value="ECO:0007669"/>
    <property type="project" value="InterPro"/>
</dbReference>
<feature type="region of interest" description="Disordered" evidence="8">
    <location>
        <begin position="467"/>
        <end position="489"/>
    </location>
</feature>
<evidence type="ECO:0000256" key="7">
    <source>
        <dbReference type="ARBA" id="ARBA00023242"/>
    </source>
</evidence>
<dbReference type="GO" id="GO:0003714">
    <property type="term" value="F:transcription corepressor activity"/>
    <property type="evidence" value="ECO:0007669"/>
    <property type="project" value="TreeGrafter"/>
</dbReference>
<dbReference type="EMBL" id="BQKY01000009">
    <property type="protein sequence ID" value="GJN91623.1"/>
    <property type="molecule type" value="Genomic_DNA"/>
</dbReference>
<dbReference type="Pfam" id="PF16282">
    <property type="entry name" value="SANT_DAMP1_like"/>
    <property type="match status" value="1"/>
</dbReference>
<reference evidence="10 11" key="1">
    <citation type="submission" date="2021-12" db="EMBL/GenBank/DDBJ databases">
        <title>High titer production of polyol ester of fatty acids by Rhodotorula paludigena BS15 towards product separation-free biomass refinery.</title>
        <authorList>
            <person name="Mano J."/>
            <person name="Ono H."/>
            <person name="Tanaka T."/>
            <person name="Naito K."/>
            <person name="Sushida H."/>
            <person name="Ike M."/>
            <person name="Tokuyasu K."/>
            <person name="Kitaoka M."/>
        </authorList>
    </citation>
    <scope>NUCLEOTIDE SEQUENCE [LARGE SCALE GENOMIC DNA]</scope>
    <source>
        <strain evidence="10 11">BS15</strain>
    </source>
</reference>
<dbReference type="AlphaFoldDB" id="A0AAV5GN59"/>
<evidence type="ECO:0000256" key="3">
    <source>
        <dbReference type="ARBA" id="ARBA00019132"/>
    </source>
</evidence>
<dbReference type="Gene3D" id="1.10.10.60">
    <property type="entry name" value="Homeodomain-like"/>
    <property type="match status" value="1"/>
</dbReference>
<accession>A0AAV5GN59</accession>
<evidence type="ECO:0000313" key="11">
    <source>
        <dbReference type="Proteomes" id="UP001342314"/>
    </source>
</evidence>
<gene>
    <name evidence="10" type="ORF">Rhopal_004646-T1</name>
</gene>
<keyword evidence="7" id="KW-0539">Nucleus</keyword>
<dbReference type="GO" id="GO:0035267">
    <property type="term" value="C:NuA4 histone acetyltransferase complex"/>
    <property type="evidence" value="ECO:0007669"/>
    <property type="project" value="InterPro"/>
</dbReference>